<evidence type="ECO:0000256" key="10">
    <source>
        <dbReference type="ARBA" id="ARBA00022525"/>
    </source>
</evidence>
<organism evidence="23 24">
    <name type="scientific">Nematostella vectensis</name>
    <name type="common">Starlet sea anemone</name>
    <dbReference type="NCBI Taxonomy" id="45351"/>
    <lineage>
        <taxon>Eukaryota</taxon>
        <taxon>Metazoa</taxon>
        <taxon>Cnidaria</taxon>
        <taxon>Anthozoa</taxon>
        <taxon>Hexacorallia</taxon>
        <taxon>Actiniaria</taxon>
        <taxon>Edwardsiidae</taxon>
        <taxon>Nematostella</taxon>
    </lineage>
</organism>
<dbReference type="HOGENOM" id="CLU_055524_5_0_1"/>
<evidence type="ECO:0000256" key="21">
    <source>
        <dbReference type="ARBA" id="ARBA00046382"/>
    </source>
</evidence>
<evidence type="ECO:0000256" key="5">
    <source>
        <dbReference type="ARBA" id="ARBA00004651"/>
    </source>
</evidence>
<evidence type="ECO:0000256" key="9">
    <source>
        <dbReference type="ARBA" id="ARBA00022475"/>
    </source>
</evidence>
<comment type="similarity">
    <text evidence="7 22">Belongs to the tetraspanin (TM4SF) family.</text>
</comment>
<dbReference type="PANTHER" id="PTHR19282">
    <property type="entry name" value="TETRASPANIN"/>
    <property type="match status" value="1"/>
</dbReference>
<dbReference type="OMA" id="HCGQRAH"/>
<comment type="subunit">
    <text evidence="21">Interacts with TIMP1 and ITGB1 and recruits TIMP1 to ITGB1. Interacts with CD9. Identified in a complex with CD9 and ITGB3. Interacts with PMEL. Interacts with KDR/VEGFR2; identified in a complex with ITGB1 and KDR/VEGFR2 and is required to recruit KDR to ITGB1 complexes. Interacts with SYT7.</text>
</comment>
<dbReference type="PANTHER" id="PTHR19282:SF544">
    <property type="entry name" value="TETRASPANIN"/>
    <property type="match status" value="1"/>
</dbReference>
<dbReference type="PRINTS" id="PR00259">
    <property type="entry name" value="TMFOUR"/>
</dbReference>
<evidence type="ECO:0000256" key="11">
    <source>
        <dbReference type="ARBA" id="ARBA00022692"/>
    </source>
</evidence>
<dbReference type="GO" id="GO:0009986">
    <property type="term" value="C:cell surface"/>
    <property type="evidence" value="ECO:0007669"/>
    <property type="project" value="UniProtKB-SubCell"/>
</dbReference>
<dbReference type="AlphaFoldDB" id="A7RLI5"/>
<dbReference type="GO" id="GO:0031902">
    <property type="term" value="C:late endosome membrane"/>
    <property type="evidence" value="ECO:0007669"/>
    <property type="project" value="UniProtKB-SubCell"/>
</dbReference>
<dbReference type="InterPro" id="IPR018499">
    <property type="entry name" value="Tetraspanin/Peripherin"/>
</dbReference>
<feature type="transmembrane region" description="Helical" evidence="22">
    <location>
        <begin position="33"/>
        <end position="54"/>
    </location>
</feature>
<evidence type="ECO:0000256" key="13">
    <source>
        <dbReference type="ARBA" id="ARBA00022927"/>
    </source>
</evidence>
<dbReference type="FunFam" id="1.10.1450.10:FF:000019">
    <property type="entry name" value="Tetraspanin"/>
    <property type="match status" value="1"/>
</dbReference>
<evidence type="ECO:0000256" key="22">
    <source>
        <dbReference type="RuleBase" id="RU361218"/>
    </source>
</evidence>
<dbReference type="GO" id="GO:0005765">
    <property type="term" value="C:lysosomal membrane"/>
    <property type="evidence" value="ECO:0007669"/>
    <property type="project" value="UniProtKB-SubCell"/>
</dbReference>
<dbReference type="Proteomes" id="UP000001593">
    <property type="component" value="Unassembled WGS sequence"/>
</dbReference>
<evidence type="ECO:0000256" key="18">
    <source>
        <dbReference type="ARBA" id="ARBA00023228"/>
    </source>
</evidence>
<evidence type="ECO:0000256" key="14">
    <source>
        <dbReference type="ARBA" id="ARBA00022989"/>
    </source>
</evidence>
<keyword evidence="17" id="KW-0325">Glycoprotein</keyword>
<dbReference type="SUPFAM" id="SSF48652">
    <property type="entry name" value="Tetraspanin"/>
    <property type="match status" value="1"/>
</dbReference>
<evidence type="ECO:0000313" key="23">
    <source>
        <dbReference type="EMBL" id="EDO47698.1"/>
    </source>
</evidence>
<dbReference type="STRING" id="45351.A7RLI5"/>
<gene>
    <name evidence="23" type="ORF">NEMVEDRAFT_v1g36017</name>
</gene>
<evidence type="ECO:0000256" key="16">
    <source>
        <dbReference type="ARBA" id="ARBA00023139"/>
    </source>
</evidence>
<keyword evidence="15 22" id="KW-0472">Membrane</keyword>
<keyword evidence="16" id="KW-0564">Palmitate</keyword>
<keyword evidence="19" id="KW-0449">Lipoprotein</keyword>
<evidence type="ECO:0000256" key="19">
    <source>
        <dbReference type="ARBA" id="ARBA00023288"/>
    </source>
</evidence>
<comment type="function">
    <text evidence="20">Functions as a cell surface receptor for TIMP1 and plays a role in the activation of cellular signaling cascades. Plays a role in the activation of ITGB1 and integrin signaling, leading to the activation of AKT, FAK/PTK2 and MAP kinases. Promotes cell survival, reorganization of the actin cytoskeleton, cell adhesion, spreading and migration, via its role in the activation of AKT and FAK/PTK2. Plays a role in VEGFA signaling via its role in regulating the internalization of KDR/VEGFR2. Plays a role in intracellular vesicular transport processes, and is required for normal trafficking of the PMEL luminal domain that is essential for the development and maturation of melanocytes. Plays a role in the adhesion of leukocytes onto endothelial cells via its role in the regulation of SELP trafficking. May play a role in mast cell degranulation in response to Ms4a2/FceRI stimulation, but not in mast cell degranulation in response to other stimuli.</text>
</comment>
<dbReference type="InterPro" id="IPR000301">
    <property type="entry name" value="Tetraspanin_animals"/>
</dbReference>
<evidence type="ECO:0000256" key="1">
    <source>
        <dbReference type="ARBA" id="ARBA00004107"/>
    </source>
</evidence>
<comment type="caution">
    <text evidence="22">Lacks conserved residue(s) required for the propagation of feature annotation.</text>
</comment>
<evidence type="ECO:0000256" key="2">
    <source>
        <dbReference type="ARBA" id="ARBA00004223"/>
    </source>
</evidence>
<dbReference type="Pfam" id="PF00335">
    <property type="entry name" value="Tetraspanin"/>
    <property type="match status" value="1"/>
</dbReference>
<dbReference type="Gene3D" id="1.10.1450.10">
    <property type="entry name" value="Tetraspanin"/>
    <property type="match status" value="1"/>
</dbReference>
<keyword evidence="10" id="KW-0964">Secreted</keyword>
<evidence type="ECO:0000256" key="15">
    <source>
        <dbReference type="ARBA" id="ARBA00023136"/>
    </source>
</evidence>
<keyword evidence="9" id="KW-1003">Cell membrane</keyword>
<keyword evidence="24" id="KW-1185">Reference proteome</keyword>
<proteinExistence type="inferred from homology"/>
<dbReference type="EMBL" id="DS469518">
    <property type="protein sequence ID" value="EDO47698.1"/>
    <property type="molecule type" value="Genomic_DNA"/>
</dbReference>
<dbReference type="GO" id="GO:0015031">
    <property type="term" value="P:protein transport"/>
    <property type="evidence" value="ECO:0007669"/>
    <property type="project" value="UniProtKB-KW"/>
</dbReference>
<comment type="subcellular location">
    <subcellularLocation>
        <location evidence="5">Cell membrane</location>
        <topology evidence="5">Multi-pass membrane protein</topology>
    </subcellularLocation>
    <subcellularLocation>
        <location evidence="3">Cell surface</location>
    </subcellularLocation>
    <subcellularLocation>
        <location evidence="1">Late endosome membrane</location>
        <topology evidence="1">Multi-pass membrane protein</topology>
    </subcellularLocation>
    <subcellularLocation>
        <location evidence="6">Lysosome membrane</location>
    </subcellularLocation>
    <subcellularLocation>
        <location evidence="2">Melanosome</location>
    </subcellularLocation>
    <subcellularLocation>
        <location evidence="22">Membrane</location>
        <topology evidence="22">Multi-pass membrane protein</topology>
    </subcellularLocation>
    <subcellularLocation>
        <location evidence="4">Secreted</location>
    </subcellularLocation>
</comment>
<name>A7RLI5_NEMVE</name>
<feature type="non-terminal residue" evidence="23">
    <location>
        <position position="1"/>
    </location>
</feature>
<protein>
    <recommendedName>
        <fullName evidence="22">Tetraspanin</fullName>
    </recommendedName>
</protein>
<dbReference type="GO" id="GO:0005576">
    <property type="term" value="C:extracellular region"/>
    <property type="evidence" value="ECO:0007669"/>
    <property type="project" value="UniProtKB-SubCell"/>
</dbReference>
<evidence type="ECO:0000256" key="8">
    <source>
        <dbReference type="ARBA" id="ARBA00022448"/>
    </source>
</evidence>
<evidence type="ECO:0000256" key="6">
    <source>
        <dbReference type="ARBA" id="ARBA00004656"/>
    </source>
</evidence>
<keyword evidence="13" id="KW-0653">Protein transport</keyword>
<reference evidence="23 24" key="1">
    <citation type="journal article" date="2007" name="Science">
        <title>Sea anemone genome reveals ancestral eumetazoan gene repertoire and genomic organization.</title>
        <authorList>
            <person name="Putnam N.H."/>
            <person name="Srivastava M."/>
            <person name="Hellsten U."/>
            <person name="Dirks B."/>
            <person name="Chapman J."/>
            <person name="Salamov A."/>
            <person name="Terry A."/>
            <person name="Shapiro H."/>
            <person name="Lindquist E."/>
            <person name="Kapitonov V.V."/>
            <person name="Jurka J."/>
            <person name="Genikhovich G."/>
            <person name="Grigoriev I.V."/>
            <person name="Lucas S.M."/>
            <person name="Steele R.E."/>
            <person name="Finnerty J.R."/>
            <person name="Technau U."/>
            <person name="Martindale M.Q."/>
            <person name="Rokhsar D.S."/>
        </authorList>
    </citation>
    <scope>NUCLEOTIDE SEQUENCE [LARGE SCALE GENOMIC DNA]</scope>
    <source>
        <strain evidence="24">CH2 X CH6</strain>
    </source>
</reference>
<feature type="non-terminal residue" evidence="23">
    <location>
        <position position="204"/>
    </location>
</feature>
<evidence type="ECO:0000256" key="7">
    <source>
        <dbReference type="ARBA" id="ARBA00006840"/>
    </source>
</evidence>
<accession>A7RLI5</accession>
<evidence type="ECO:0000256" key="17">
    <source>
        <dbReference type="ARBA" id="ARBA00023180"/>
    </source>
</evidence>
<keyword evidence="11 22" id="KW-0812">Transmembrane</keyword>
<dbReference type="InterPro" id="IPR008952">
    <property type="entry name" value="Tetraspanin_EC2_sf"/>
</dbReference>
<evidence type="ECO:0000256" key="3">
    <source>
        <dbReference type="ARBA" id="ARBA00004241"/>
    </source>
</evidence>
<dbReference type="GO" id="GO:0005886">
    <property type="term" value="C:plasma membrane"/>
    <property type="evidence" value="ECO:0000318"/>
    <property type="project" value="GO_Central"/>
</dbReference>
<keyword evidence="18" id="KW-0458">Lysosome</keyword>
<sequence>SGIAILAVGIWVITSRSQYNSLLSNDNYVTVPGLMIAAGCLVIIVCVVGCVAVIKENRFILVSYLIMLVLIFILEIATGVVAVIYRSEVSKISYELEVGIRGKMNRYGFTDAVTKAIDDLQKEFKCCGDRGMDSWNNTSWKQSEISGNNSVPDSCCKSPSPGCGIRLHPNNIQEFGCISKLEKFFLDNLAILVGVAFGLAFSQV</sequence>
<keyword evidence="14 22" id="KW-1133">Transmembrane helix</keyword>
<keyword evidence="8" id="KW-0813">Transport</keyword>
<feature type="transmembrane region" description="Helical" evidence="22">
    <location>
        <begin position="61"/>
        <end position="85"/>
    </location>
</feature>
<evidence type="ECO:0000256" key="12">
    <source>
        <dbReference type="ARBA" id="ARBA00022753"/>
    </source>
</evidence>
<dbReference type="eggNOG" id="KOG3882">
    <property type="taxonomic scope" value="Eukaryota"/>
</dbReference>
<dbReference type="InParanoid" id="A7RLI5"/>
<dbReference type="PhylomeDB" id="A7RLI5"/>
<evidence type="ECO:0000313" key="24">
    <source>
        <dbReference type="Proteomes" id="UP000001593"/>
    </source>
</evidence>
<evidence type="ECO:0000256" key="4">
    <source>
        <dbReference type="ARBA" id="ARBA00004613"/>
    </source>
</evidence>
<dbReference type="GO" id="GO:0030154">
    <property type="term" value="P:cell differentiation"/>
    <property type="evidence" value="ECO:0007669"/>
    <property type="project" value="UniProtKB-ARBA"/>
</dbReference>
<keyword evidence="12" id="KW-0967">Endosome</keyword>
<dbReference type="PIRSF" id="PIRSF002419">
    <property type="entry name" value="Tetraspanin"/>
    <property type="match status" value="1"/>
</dbReference>
<evidence type="ECO:0000256" key="20">
    <source>
        <dbReference type="ARBA" id="ARBA00043922"/>
    </source>
</evidence>